<organism evidence="2 3">
    <name type="scientific">Pristionchus mayeri</name>
    <dbReference type="NCBI Taxonomy" id="1317129"/>
    <lineage>
        <taxon>Eukaryota</taxon>
        <taxon>Metazoa</taxon>
        <taxon>Ecdysozoa</taxon>
        <taxon>Nematoda</taxon>
        <taxon>Chromadorea</taxon>
        <taxon>Rhabditida</taxon>
        <taxon>Rhabditina</taxon>
        <taxon>Diplogasteromorpha</taxon>
        <taxon>Diplogasteroidea</taxon>
        <taxon>Neodiplogasteridae</taxon>
        <taxon>Pristionchus</taxon>
    </lineage>
</organism>
<feature type="non-terminal residue" evidence="2">
    <location>
        <position position="1"/>
    </location>
</feature>
<sequence>AFADFVEDFQFLALNVDSMYSLFLSLIFFLCPHLVASIFTPITPDAMHVHLGRVFSVQLLAISYLTYRLRNSKVEGKSAVFEFRTISSAVKLMMISYCWNETPTVAHDWSLILFGIVPFRIILTLCVFFMFWSRKPVGSRVVSEPGVGEFLFQLDTIFCAFFGIALMAFPRWILEEQMGGTVDASHEHICRVIGLYFLTSVCFGVNSVHWTSVDDRRAVVESRAIALVGIMLVEHLSPLPFWNSSWQIGSTLFTVWTAMSTVHLLMHPMSSFRSHKANDEASKNQAIHLRAG</sequence>
<keyword evidence="1" id="KW-1133">Transmembrane helix</keyword>
<keyword evidence="1" id="KW-0812">Transmembrane</keyword>
<feature type="transmembrane region" description="Helical" evidence="1">
    <location>
        <begin position="20"/>
        <end position="39"/>
    </location>
</feature>
<evidence type="ECO:0008006" key="4">
    <source>
        <dbReference type="Google" id="ProtNLM"/>
    </source>
</evidence>
<evidence type="ECO:0000256" key="1">
    <source>
        <dbReference type="SAM" id="Phobius"/>
    </source>
</evidence>
<protein>
    <recommendedName>
        <fullName evidence="4">Transmembrane protein</fullName>
    </recommendedName>
</protein>
<evidence type="ECO:0000313" key="3">
    <source>
        <dbReference type="Proteomes" id="UP001328107"/>
    </source>
</evidence>
<gene>
    <name evidence="2" type="ORF">PMAYCL1PPCAC_16756</name>
</gene>
<feature type="transmembrane region" description="Helical" evidence="1">
    <location>
        <begin position="193"/>
        <end position="212"/>
    </location>
</feature>
<dbReference type="AlphaFoldDB" id="A0AAN5I059"/>
<accession>A0AAN5I059</accession>
<keyword evidence="1" id="KW-0472">Membrane</keyword>
<feature type="transmembrane region" description="Helical" evidence="1">
    <location>
        <begin position="152"/>
        <end position="173"/>
    </location>
</feature>
<evidence type="ECO:0000313" key="2">
    <source>
        <dbReference type="EMBL" id="GMR46561.1"/>
    </source>
</evidence>
<dbReference type="EMBL" id="BTRK01000004">
    <property type="protein sequence ID" value="GMR46561.1"/>
    <property type="molecule type" value="Genomic_DNA"/>
</dbReference>
<name>A0AAN5I059_9BILA</name>
<keyword evidence="3" id="KW-1185">Reference proteome</keyword>
<comment type="caution">
    <text evidence="2">The sequence shown here is derived from an EMBL/GenBank/DDBJ whole genome shotgun (WGS) entry which is preliminary data.</text>
</comment>
<proteinExistence type="predicted"/>
<dbReference type="Proteomes" id="UP001328107">
    <property type="component" value="Unassembled WGS sequence"/>
</dbReference>
<feature type="transmembrane region" description="Helical" evidence="1">
    <location>
        <begin position="109"/>
        <end position="132"/>
    </location>
</feature>
<reference evidence="3" key="1">
    <citation type="submission" date="2022-10" db="EMBL/GenBank/DDBJ databases">
        <title>Genome assembly of Pristionchus species.</title>
        <authorList>
            <person name="Yoshida K."/>
            <person name="Sommer R.J."/>
        </authorList>
    </citation>
    <scope>NUCLEOTIDE SEQUENCE [LARGE SCALE GENOMIC DNA]</scope>
    <source>
        <strain evidence="3">RS5460</strain>
    </source>
</reference>